<dbReference type="GO" id="GO:0005794">
    <property type="term" value="C:Golgi apparatus"/>
    <property type="evidence" value="ECO:0007669"/>
    <property type="project" value="TreeGrafter"/>
</dbReference>
<keyword evidence="3 8" id="KW-0813">Transport</keyword>
<dbReference type="InterPro" id="IPR027469">
    <property type="entry name" value="Cation_efflux_TMD_sf"/>
</dbReference>
<keyword evidence="6 8" id="KW-0406">Ion transport</keyword>
<comment type="similarity">
    <text evidence="2 8">Belongs to the cation diffusion facilitator (CDF) transporter (TC 2.A.4) family. SLC30A subfamily.</text>
</comment>
<dbReference type="InterPro" id="IPR002524">
    <property type="entry name" value="Cation_efflux"/>
</dbReference>
<feature type="transmembrane region" description="Helical" evidence="8">
    <location>
        <begin position="211"/>
        <end position="230"/>
    </location>
</feature>
<keyword evidence="4 8" id="KW-0812">Transmembrane</keyword>
<dbReference type="Gene3D" id="1.20.1510.10">
    <property type="entry name" value="Cation efflux protein transmembrane domain"/>
    <property type="match status" value="1"/>
</dbReference>
<evidence type="ECO:0000259" key="10">
    <source>
        <dbReference type="Pfam" id="PF01545"/>
    </source>
</evidence>
<organism evidence="11 12">
    <name type="scientific">Bombardia bombarda</name>
    <dbReference type="NCBI Taxonomy" id="252184"/>
    <lineage>
        <taxon>Eukaryota</taxon>
        <taxon>Fungi</taxon>
        <taxon>Dikarya</taxon>
        <taxon>Ascomycota</taxon>
        <taxon>Pezizomycotina</taxon>
        <taxon>Sordariomycetes</taxon>
        <taxon>Sordariomycetidae</taxon>
        <taxon>Sordariales</taxon>
        <taxon>Lasiosphaeriaceae</taxon>
        <taxon>Bombardia</taxon>
    </lineage>
</organism>
<feature type="compositionally biased region" description="Basic and acidic residues" evidence="9">
    <location>
        <begin position="341"/>
        <end position="405"/>
    </location>
</feature>
<sequence>MASSYALPSSAIPQHFHQHSAEHLHSHSHSPSHSHSHSHSPSPLSSLSPSRKRRDSRAATGSHSHSHGHGHSHSRNQSSHSHSHSHEHTTSSHVHNEEHHEHNHAAHESNSNISVLHQSRLSLPPPLAPSSHWRTDSTPGGKPLVTPTDGSFDEIHKYEPPAAASGLHTHHEHSHHDHSTERSRFTNMLLPYTSKWPLIHTVMTEKDSRRIFYFMSLNLSFMFVQAFYGYVTDSLGLLSDSIHMFFDCVALAVGLLAAVASKWPPSERFPYGFGKIETLSGFGNGVFLILISVEIMFEAVERVIEGRETQRLGELFMVSTMGLLVNLVGMMAFGHHHHGGHDHGHSHGHSHDGHSHGPAKEHNHDHCDSHNHDHDHDHNHDHDHPHDHDHHIEKKHDHSHAHSHDNENMHGIYLHVLADTLGSAAVIVSTVLTHFWPWSGWDPLASFLIAVLILLSSLPLVKSSARRLLLTIPAEIEYNLRETLSGISGLRGVAGYAVPKFWIDDRNAGEDAPPNKLLGVMHVVAVRGADMEDVRDRVRNYLLGYGIDVTLQVEREGDTSCWCGVGRSPLSGGGLVFVYMMVGLVYLDTWLFVLQRE</sequence>
<dbReference type="Proteomes" id="UP001174934">
    <property type="component" value="Unassembled WGS sequence"/>
</dbReference>
<dbReference type="GO" id="GO:0031410">
    <property type="term" value="C:cytoplasmic vesicle"/>
    <property type="evidence" value="ECO:0007669"/>
    <property type="project" value="TreeGrafter"/>
</dbReference>
<dbReference type="GO" id="GO:0005385">
    <property type="term" value="F:zinc ion transmembrane transporter activity"/>
    <property type="evidence" value="ECO:0007669"/>
    <property type="project" value="UniProtKB-UniRule"/>
</dbReference>
<feature type="domain" description="Cation efflux protein transmembrane" evidence="10">
    <location>
        <begin position="211"/>
        <end position="469"/>
    </location>
</feature>
<dbReference type="GO" id="GO:0006882">
    <property type="term" value="P:intracellular zinc ion homeostasis"/>
    <property type="evidence" value="ECO:0007669"/>
    <property type="project" value="InterPro"/>
</dbReference>
<feature type="compositionally biased region" description="Basic residues" evidence="9">
    <location>
        <begin position="64"/>
        <end position="74"/>
    </location>
</feature>
<comment type="function">
    <text evidence="8">Functions as a zinc transporter.</text>
</comment>
<gene>
    <name evidence="11" type="ORF">B0T17DRAFT_587692</name>
</gene>
<dbReference type="SUPFAM" id="SSF161111">
    <property type="entry name" value="Cation efflux protein transmembrane domain-like"/>
    <property type="match status" value="1"/>
</dbReference>
<feature type="transmembrane region" description="Helical" evidence="8">
    <location>
        <begin position="242"/>
        <end position="260"/>
    </location>
</feature>
<dbReference type="PANTHER" id="PTHR45755:SF4">
    <property type="entry name" value="ZINC TRANSPORTER 7"/>
    <property type="match status" value="1"/>
</dbReference>
<evidence type="ECO:0000256" key="7">
    <source>
        <dbReference type="ARBA" id="ARBA00023136"/>
    </source>
</evidence>
<protein>
    <recommendedName>
        <fullName evidence="8">Zinc transporter</fullName>
    </recommendedName>
</protein>
<reference evidence="11" key="1">
    <citation type="submission" date="2023-06" db="EMBL/GenBank/DDBJ databases">
        <title>Genome-scale phylogeny and comparative genomics of the fungal order Sordariales.</title>
        <authorList>
            <consortium name="Lawrence Berkeley National Laboratory"/>
            <person name="Hensen N."/>
            <person name="Bonometti L."/>
            <person name="Westerberg I."/>
            <person name="Brannstrom I.O."/>
            <person name="Guillou S."/>
            <person name="Cros-Aarteil S."/>
            <person name="Calhoun S."/>
            <person name="Haridas S."/>
            <person name="Kuo A."/>
            <person name="Mondo S."/>
            <person name="Pangilinan J."/>
            <person name="Riley R."/>
            <person name="LaButti K."/>
            <person name="Andreopoulos B."/>
            <person name="Lipzen A."/>
            <person name="Chen C."/>
            <person name="Yanf M."/>
            <person name="Daum C."/>
            <person name="Ng V."/>
            <person name="Clum A."/>
            <person name="Steindorff A."/>
            <person name="Ohm R."/>
            <person name="Martin F."/>
            <person name="Silar P."/>
            <person name="Natvig D."/>
            <person name="Lalanne C."/>
            <person name="Gautier V."/>
            <person name="Ament-velasquez S.L."/>
            <person name="Kruys A."/>
            <person name="Hutchinson M.I."/>
            <person name="Powell A.J."/>
            <person name="Barry K."/>
            <person name="Miller A.N."/>
            <person name="Grigoriev I.V."/>
            <person name="Debuchy R."/>
            <person name="Gladieux P."/>
            <person name="Thoren M.H."/>
            <person name="Johannesson H."/>
        </authorList>
    </citation>
    <scope>NUCLEOTIDE SEQUENCE</scope>
    <source>
        <strain evidence="11">SMH3391-2</strain>
    </source>
</reference>
<dbReference type="FunFam" id="1.20.1510.10:FF:000014">
    <property type="entry name" value="Cation efflux protein/ zinc transporter"/>
    <property type="match status" value="1"/>
</dbReference>
<keyword evidence="5 8" id="KW-1133">Transmembrane helix</keyword>
<feature type="region of interest" description="Disordered" evidence="9">
    <location>
        <begin position="17"/>
        <end position="109"/>
    </location>
</feature>
<evidence type="ECO:0000256" key="6">
    <source>
        <dbReference type="ARBA" id="ARBA00023065"/>
    </source>
</evidence>
<feature type="compositionally biased region" description="Basic and acidic residues" evidence="9">
    <location>
        <begin position="84"/>
        <end position="107"/>
    </location>
</feature>
<dbReference type="EMBL" id="JAULSR010000001">
    <property type="protein sequence ID" value="KAK0636585.1"/>
    <property type="molecule type" value="Genomic_DNA"/>
</dbReference>
<dbReference type="AlphaFoldDB" id="A0AA39XP49"/>
<evidence type="ECO:0000256" key="1">
    <source>
        <dbReference type="ARBA" id="ARBA00004141"/>
    </source>
</evidence>
<evidence type="ECO:0000256" key="4">
    <source>
        <dbReference type="ARBA" id="ARBA00022692"/>
    </source>
</evidence>
<evidence type="ECO:0000256" key="5">
    <source>
        <dbReference type="ARBA" id="ARBA00022989"/>
    </source>
</evidence>
<feature type="transmembrane region" description="Helical" evidence="8">
    <location>
        <begin position="444"/>
        <end position="461"/>
    </location>
</feature>
<dbReference type="PANTHER" id="PTHR45755">
    <property type="match status" value="1"/>
</dbReference>
<keyword evidence="12" id="KW-1185">Reference proteome</keyword>
<dbReference type="InterPro" id="IPR058533">
    <property type="entry name" value="Cation_efflux_TM"/>
</dbReference>
<dbReference type="GO" id="GO:1904257">
    <property type="term" value="P:zinc ion import into Golgi lumen"/>
    <property type="evidence" value="ECO:0007669"/>
    <property type="project" value="TreeGrafter"/>
</dbReference>
<comment type="caution">
    <text evidence="11">The sequence shown here is derived from an EMBL/GenBank/DDBJ whole genome shotgun (WGS) entry which is preliminary data.</text>
</comment>
<dbReference type="Pfam" id="PF01545">
    <property type="entry name" value="Cation_efflux"/>
    <property type="match status" value="1"/>
</dbReference>
<keyword evidence="8" id="KW-0256">Endoplasmic reticulum</keyword>
<feature type="transmembrane region" description="Helical" evidence="8">
    <location>
        <begin position="576"/>
        <end position="594"/>
    </location>
</feature>
<evidence type="ECO:0000313" key="12">
    <source>
        <dbReference type="Proteomes" id="UP001174934"/>
    </source>
</evidence>
<proteinExistence type="inferred from homology"/>
<evidence type="ECO:0000256" key="8">
    <source>
        <dbReference type="RuleBase" id="RU369017"/>
    </source>
</evidence>
<feature type="compositionally biased region" description="Basic residues" evidence="9">
    <location>
        <begin position="26"/>
        <end position="38"/>
    </location>
</feature>
<dbReference type="InterPro" id="IPR045316">
    <property type="entry name" value="Msc2-like"/>
</dbReference>
<evidence type="ECO:0000256" key="9">
    <source>
        <dbReference type="SAM" id="MobiDB-lite"/>
    </source>
</evidence>
<comment type="subcellular location">
    <subcellularLocation>
        <location evidence="8">Endoplasmic reticulum membrane</location>
        <topology evidence="8">Multi-pass membrane protein</topology>
    </subcellularLocation>
    <subcellularLocation>
        <location evidence="1">Membrane</location>
        <topology evidence="1">Multi-pass membrane protein</topology>
    </subcellularLocation>
</comment>
<comment type="caution">
    <text evidence="8">Lacks conserved residue(s) required for the propagation of feature annotation.</text>
</comment>
<feature type="transmembrane region" description="Helical" evidence="8">
    <location>
        <begin position="312"/>
        <end position="333"/>
    </location>
</feature>
<feature type="region of interest" description="Disordered" evidence="9">
    <location>
        <begin position="121"/>
        <end position="156"/>
    </location>
</feature>
<evidence type="ECO:0000256" key="2">
    <source>
        <dbReference type="ARBA" id="ARBA00008873"/>
    </source>
</evidence>
<dbReference type="GO" id="GO:0005789">
    <property type="term" value="C:endoplasmic reticulum membrane"/>
    <property type="evidence" value="ECO:0007669"/>
    <property type="project" value="UniProtKB-SubCell"/>
</dbReference>
<feature type="compositionally biased region" description="Low complexity" evidence="9">
    <location>
        <begin position="39"/>
        <end position="49"/>
    </location>
</feature>
<accession>A0AA39XP49</accession>
<name>A0AA39XP49_9PEZI</name>
<dbReference type="NCBIfam" id="TIGR01297">
    <property type="entry name" value="CDF"/>
    <property type="match status" value="1"/>
</dbReference>
<feature type="region of interest" description="Disordered" evidence="9">
    <location>
        <begin position="338"/>
        <end position="405"/>
    </location>
</feature>
<evidence type="ECO:0000256" key="3">
    <source>
        <dbReference type="ARBA" id="ARBA00022448"/>
    </source>
</evidence>
<keyword evidence="7 8" id="KW-0472">Membrane</keyword>
<evidence type="ECO:0000313" key="11">
    <source>
        <dbReference type="EMBL" id="KAK0636585.1"/>
    </source>
</evidence>